<dbReference type="GO" id="GO:0005249">
    <property type="term" value="F:voltage-gated potassium channel activity"/>
    <property type="evidence" value="ECO:0007669"/>
    <property type="project" value="TreeGrafter"/>
</dbReference>
<dbReference type="InterPro" id="IPR011002">
    <property type="entry name" value="FliG_a-hlx"/>
</dbReference>
<comment type="caution">
    <text evidence="3">The sequence shown here is derived from an EMBL/GenBank/DDBJ whole genome shotgun (WGS) entry which is preliminary data.</text>
</comment>
<dbReference type="SUPFAM" id="SSF48029">
    <property type="entry name" value="FliG"/>
    <property type="match status" value="1"/>
</dbReference>
<dbReference type="InterPro" id="IPR023087">
    <property type="entry name" value="Flg_Motor_Flig_C"/>
</dbReference>
<protein>
    <submittedName>
        <fullName evidence="3">Crp/Fnr family transcriptional regulator</fullName>
    </submittedName>
</protein>
<dbReference type="Gene3D" id="2.60.120.10">
    <property type="entry name" value="Jelly Rolls"/>
    <property type="match status" value="1"/>
</dbReference>
<dbReference type="SUPFAM" id="SSF51206">
    <property type="entry name" value="cAMP-binding domain-like"/>
    <property type="match status" value="1"/>
</dbReference>
<gene>
    <name evidence="3" type="ORF">OMM_01277</name>
</gene>
<dbReference type="EMBL" id="ATBP01000095">
    <property type="protein sequence ID" value="ETR73006.1"/>
    <property type="molecule type" value="Genomic_DNA"/>
</dbReference>
<dbReference type="AlphaFoldDB" id="A0A1V1PDZ4"/>
<evidence type="ECO:0000256" key="1">
    <source>
        <dbReference type="SAM" id="MobiDB-lite"/>
    </source>
</evidence>
<evidence type="ECO:0000259" key="2">
    <source>
        <dbReference type="PROSITE" id="PS50042"/>
    </source>
</evidence>
<reference evidence="4" key="1">
    <citation type="submission" date="2012-11" db="EMBL/GenBank/DDBJ databases">
        <authorList>
            <person name="Lucero-Rivera Y.E."/>
            <person name="Tovar-Ramirez D."/>
        </authorList>
    </citation>
    <scope>NUCLEOTIDE SEQUENCE [LARGE SCALE GENOMIC DNA]</scope>
    <source>
        <strain evidence="4">Araruama</strain>
    </source>
</reference>
<evidence type="ECO:0000313" key="3">
    <source>
        <dbReference type="EMBL" id="ETR73006.1"/>
    </source>
</evidence>
<feature type="region of interest" description="Disordered" evidence="1">
    <location>
        <begin position="1"/>
        <end position="29"/>
    </location>
</feature>
<sequence length="403" mass="45616">MIRKPASKVRKPSGKPMKRKGAQGAGNFNTKTFHKGENIFKEGQQAVDAYLIKKGTVQIYKVVENQRQVLANLTPGQIFGEMGVINHEPRMASAMALEFTELVSIDENTINMTLKQSPPVINSLTKLLIQRIRIQAEKLYNKEEQGADVFMATCTLLEIMSKGSGGDSINYDQLCDKMKSMTPASQLDMDRVIMQLFKINLVTIEKAKNKIASVKVNDVDTFINTAAGFYENWNQGEEAELEYLDIYDFAKMVKAEPANIYKKIGSEEIPENLFFFHQTGLKDWVKEVGEEFFQKVKKKRKKIEEIDCVDDVVVVDNNTLQQAFSKIGINAVGFVLSKAGEDAKKRIMNNLGGKMRQVIEEEFGEDREVDEIEADEAEEEFIKTIKIIKGVIKEDEGEEKKEE</sequence>
<name>A0A1V1PDZ4_9BACT</name>
<organism evidence="3 4">
    <name type="scientific">Candidatus Magnetoglobus multicellularis str. Araruama</name>
    <dbReference type="NCBI Taxonomy" id="890399"/>
    <lineage>
        <taxon>Bacteria</taxon>
        <taxon>Pseudomonadati</taxon>
        <taxon>Thermodesulfobacteriota</taxon>
        <taxon>Desulfobacteria</taxon>
        <taxon>Desulfobacterales</taxon>
        <taxon>Desulfobacteraceae</taxon>
        <taxon>Candidatus Magnetoglobus</taxon>
    </lineage>
</organism>
<dbReference type="CDD" id="cd00038">
    <property type="entry name" value="CAP_ED"/>
    <property type="match status" value="1"/>
</dbReference>
<dbReference type="Pfam" id="PF00027">
    <property type="entry name" value="cNMP_binding"/>
    <property type="match status" value="1"/>
</dbReference>
<dbReference type="InterPro" id="IPR051413">
    <property type="entry name" value="K/Na_HCN_channel"/>
</dbReference>
<dbReference type="PANTHER" id="PTHR45689:SF5">
    <property type="entry name" value="I[[H]] CHANNEL, ISOFORM E"/>
    <property type="match status" value="1"/>
</dbReference>
<feature type="domain" description="Cyclic nucleotide-binding" evidence="2">
    <location>
        <begin position="31"/>
        <end position="131"/>
    </location>
</feature>
<dbReference type="GO" id="GO:0098855">
    <property type="term" value="C:HCN channel complex"/>
    <property type="evidence" value="ECO:0007669"/>
    <property type="project" value="TreeGrafter"/>
</dbReference>
<dbReference type="InterPro" id="IPR014710">
    <property type="entry name" value="RmlC-like_jellyroll"/>
</dbReference>
<dbReference type="Pfam" id="PF01706">
    <property type="entry name" value="FliG_C"/>
    <property type="match status" value="1"/>
</dbReference>
<dbReference type="GO" id="GO:0035725">
    <property type="term" value="P:sodium ion transmembrane transport"/>
    <property type="evidence" value="ECO:0007669"/>
    <property type="project" value="TreeGrafter"/>
</dbReference>
<proteinExistence type="predicted"/>
<dbReference type="Gene3D" id="1.10.220.30">
    <property type="match status" value="1"/>
</dbReference>
<dbReference type="GO" id="GO:0003254">
    <property type="term" value="P:regulation of membrane depolarization"/>
    <property type="evidence" value="ECO:0007669"/>
    <property type="project" value="TreeGrafter"/>
</dbReference>
<dbReference type="Proteomes" id="UP000189670">
    <property type="component" value="Unassembled WGS sequence"/>
</dbReference>
<feature type="compositionally biased region" description="Basic residues" evidence="1">
    <location>
        <begin position="1"/>
        <end position="21"/>
    </location>
</feature>
<dbReference type="PANTHER" id="PTHR45689">
    <property type="entry name" value="I[[H]] CHANNEL, ISOFORM E"/>
    <property type="match status" value="1"/>
</dbReference>
<dbReference type="InterPro" id="IPR018490">
    <property type="entry name" value="cNMP-bd_dom_sf"/>
</dbReference>
<dbReference type="SMART" id="SM00100">
    <property type="entry name" value="cNMP"/>
    <property type="match status" value="1"/>
</dbReference>
<evidence type="ECO:0000313" key="4">
    <source>
        <dbReference type="Proteomes" id="UP000189670"/>
    </source>
</evidence>
<dbReference type="PROSITE" id="PS50042">
    <property type="entry name" value="CNMP_BINDING_3"/>
    <property type="match status" value="1"/>
</dbReference>
<accession>A0A1V1PDZ4</accession>
<dbReference type="InterPro" id="IPR000595">
    <property type="entry name" value="cNMP-bd_dom"/>
</dbReference>